<comment type="similarity">
    <text evidence="2 8">Belongs to the PHP hydrolase family. HisK subfamily.</text>
</comment>
<keyword evidence="11" id="KW-1185">Reference proteome</keyword>
<evidence type="ECO:0000256" key="8">
    <source>
        <dbReference type="RuleBase" id="RU366003"/>
    </source>
</evidence>
<keyword evidence="6 8" id="KW-0368">Histidine biosynthesis</keyword>
<dbReference type="EC" id="3.1.3.15" evidence="3 8"/>
<dbReference type="InterPro" id="IPR016195">
    <property type="entry name" value="Pol/histidinol_Pase-like"/>
</dbReference>
<dbReference type="SUPFAM" id="SSF89550">
    <property type="entry name" value="PHP domain-like"/>
    <property type="match status" value="1"/>
</dbReference>
<evidence type="ECO:0000256" key="1">
    <source>
        <dbReference type="ARBA" id="ARBA00004970"/>
    </source>
</evidence>
<evidence type="ECO:0000313" key="11">
    <source>
        <dbReference type="Proteomes" id="UP000422736"/>
    </source>
</evidence>
<gene>
    <name evidence="10" type="primary">HIS2</name>
    <name evidence="10" type="ORF">FIM1_404</name>
</gene>
<dbReference type="Proteomes" id="UP000422736">
    <property type="component" value="Chromosome 1"/>
</dbReference>
<dbReference type="Gene3D" id="3.20.20.140">
    <property type="entry name" value="Metal-dependent hydrolases"/>
    <property type="match status" value="1"/>
</dbReference>
<dbReference type="InterPro" id="IPR004013">
    <property type="entry name" value="PHP_dom"/>
</dbReference>
<evidence type="ECO:0000256" key="2">
    <source>
        <dbReference type="ARBA" id="ARBA00009152"/>
    </source>
</evidence>
<organism evidence="10 11">
    <name type="scientific">Kluyveromyces marxianus</name>
    <name type="common">Yeast</name>
    <name type="synonym">Candida kefyr</name>
    <dbReference type="NCBI Taxonomy" id="4911"/>
    <lineage>
        <taxon>Eukaryota</taxon>
        <taxon>Fungi</taxon>
        <taxon>Dikarya</taxon>
        <taxon>Ascomycota</taxon>
        <taxon>Saccharomycotina</taxon>
        <taxon>Saccharomycetes</taxon>
        <taxon>Saccharomycetales</taxon>
        <taxon>Saccharomycetaceae</taxon>
        <taxon>Kluyveromyces</taxon>
    </lineage>
</organism>
<keyword evidence="5 8" id="KW-0378">Hydrolase</keyword>
<name>A0ABX6ENG5_KLUMA</name>
<keyword evidence="4 8" id="KW-0028">Amino-acid biosynthesis</keyword>
<reference evidence="10 11" key="2">
    <citation type="submission" date="2019-11" db="EMBL/GenBank/DDBJ databases">
        <authorList>
            <person name="Lu H."/>
        </authorList>
    </citation>
    <scope>NUCLEOTIDE SEQUENCE [LARGE SCALE GENOMIC DNA]</scope>
    <source>
        <strain evidence="10 11">FIM1</strain>
    </source>
</reference>
<feature type="domain" description="PHP" evidence="9">
    <location>
        <begin position="4"/>
        <end position="248"/>
    </location>
</feature>
<evidence type="ECO:0000256" key="6">
    <source>
        <dbReference type="ARBA" id="ARBA00023102"/>
    </source>
</evidence>
<evidence type="ECO:0000256" key="5">
    <source>
        <dbReference type="ARBA" id="ARBA00022801"/>
    </source>
</evidence>
<evidence type="ECO:0000256" key="3">
    <source>
        <dbReference type="ARBA" id="ARBA00013085"/>
    </source>
</evidence>
<dbReference type="InterPro" id="IPR010140">
    <property type="entry name" value="Histidinol_P_phosphatase_HisJ"/>
</dbReference>
<proteinExistence type="inferred from homology"/>
<dbReference type="PANTHER" id="PTHR21039:SF0">
    <property type="entry name" value="HISTIDINOL-PHOSPHATASE"/>
    <property type="match status" value="1"/>
</dbReference>
<evidence type="ECO:0000256" key="7">
    <source>
        <dbReference type="ARBA" id="ARBA00049158"/>
    </source>
</evidence>
<dbReference type="EMBL" id="CP015054">
    <property type="protein sequence ID" value="QGN13759.1"/>
    <property type="molecule type" value="Genomic_DNA"/>
</dbReference>
<reference evidence="10 11" key="1">
    <citation type="submission" date="2016-03" db="EMBL/GenBank/DDBJ databases">
        <title>How can Kluyveromyces marxianus grow so fast - potential evolutionary course in Saccharomyces Complex revealed by comparative genomics.</title>
        <authorList>
            <person name="Mo W."/>
            <person name="Lu W."/>
            <person name="Yang X."/>
            <person name="Qi J."/>
            <person name="Lv H."/>
        </authorList>
    </citation>
    <scope>NUCLEOTIDE SEQUENCE [LARGE SCALE GENOMIC DNA]</scope>
    <source>
        <strain evidence="10 11">FIM1</strain>
    </source>
</reference>
<dbReference type="Pfam" id="PF02811">
    <property type="entry name" value="PHP"/>
    <property type="match status" value="1"/>
</dbReference>
<accession>A0ABX6ENG5</accession>
<dbReference type="PANTHER" id="PTHR21039">
    <property type="entry name" value="HISTIDINOL PHOSPHATASE-RELATED"/>
    <property type="match status" value="1"/>
</dbReference>
<evidence type="ECO:0000259" key="9">
    <source>
        <dbReference type="Pfam" id="PF02811"/>
    </source>
</evidence>
<dbReference type="NCBIfam" id="TIGR01856">
    <property type="entry name" value="hisJ_fam"/>
    <property type="match status" value="1"/>
</dbReference>
<evidence type="ECO:0000313" key="10">
    <source>
        <dbReference type="EMBL" id="QGN13759.1"/>
    </source>
</evidence>
<comment type="pathway">
    <text evidence="1 8">Amino-acid biosynthesis; L-histidine biosynthesis; L-histidine from 5-phospho-alpha-D-ribose 1-diphosphate: step 8/9.</text>
</comment>
<evidence type="ECO:0000256" key="4">
    <source>
        <dbReference type="ARBA" id="ARBA00022605"/>
    </source>
</evidence>
<protein>
    <recommendedName>
        <fullName evidence="3 8">Histidinol-phosphatase</fullName>
        <shortName evidence="8">HolPase</shortName>
        <ecNumber evidence="3 8">3.1.3.15</ecNumber>
    </recommendedName>
</protein>
<sequence length="340" mass="38618">MHSHHSHSGDYVAHGVDPLEDIIAEVKRRQFHTWCLTEHMPRLQPSLLYPEEVRTADEPEKDLARLVTQFESFLDHAQRIKERESLNILIGMEIEGCNAAHLEHAKALLSRKSGILQFMVGSVHHVHDIPIDFDQTMWNQAIARTGNNIKQLLVDYFTLQRKMLESVKPLIVGHFDLIRLYMPGDLLVDKTSGKIISEKDEVVSSKVENVVTISSIDSIMTLWPEVKDLIIGNLQYACSYGAALELNSSGLRKGLIDPYPHRDIVGLAKKVTPDLKYVMSDDAHAVSQVGVCYDKLLNYMENVVKMEKVSYLAEMPNGQLEFKDISLEELKKAPFWATFQ</sequence>
<comment type="catalytic activity">
    <reaction evidence="7 8">
        <text>L-histidinol phosphate + H2O = L-histidinol + phosphate</text>
        <dbReference type="Rhea" id="RHEA:14465"/>
        <dbReference type="ChEBI" id="CHEBI:15377"/>
        <dbReference type="ChEBI" id="CHEBI:43474"/>
        <dbReference type="ChEBI" id="CHEBI:57699"/>
        <dbReference type="ChEBI" id="CHEBI:57980"/>
        <dbReference type="EC" id="3.1.3.15"/>
    </reaction>
</comment>